<dbReference type="HOGENOM" id="CLU_3245250_0_0_2"/>
<dbReference type="PaxDb" id="272569-rrnAC1549"/>
<dbReference type="EnsemblBacteria" id="AAV46468">
    <property type="protein sequence ID" value="AAV46468"/>
    <property type="gene ID" value="rrnAC1549"/>
</dbReference>
<dbReference type="GeneID" id="78828967"/>
<dbReference type="EMBL" id="AY596297">
    <property type="protein sequence ID" value="AAV46468.1"/>
    <property type="molecule type" value="Genomic_DNA"/>
</dbReference>
<evidence type="ECO:0000313" key="3">
    <source>
        <dbReference type="Proteomes" id="UP000001169"/>
    </source>
</evidence>
<evidence type="ECO:0000256" key="1">
    <source>
        <dbReference type="SAM" id="MobiDB-lite"/>
    </source>
</evidence>
<organism evidence="2 3">
    <name type="scientific">Haloarcula marismortui (strain ATCC 43049 / DSM 3752 / JCM 8966 / VKM B-1809)</name>
    <name type="common">Halobacterium marismortui</name>
    <dbReference type="NCBI Taxonomy" id="272569"/>
    <lineage>
        <taxon>Archaea</taxon>
        <taxon>Methanobacteriati</taxon>
        <taxon>Methanobacteriota</taxon>
        <taxon>Stenosarchaea group</taxon>
        <taxon>Halobacteria</taxon>
        <taxon>Halobacteriales</taxon>
        <taxon>Haloarculaceae</taxon>
        <taxon>Haloarcula</taxon>
    </lineage>
</organism>
<evidence type="ECO:0000313" key="2">
    <source>
        <dbReference type="EMBL" id="AAV46468.1"/>
    </source>
</evidence>
<keyword evidence="3" id="KW-1185">Reference proteome</keyword>
<sequence length="42" mass="4843">MSDIEEKLEETLPTRVDASTTDRSPNTSRRYRRWDVTGGSKT</sequence>
<protein>
    <submittedName>
        <fullName evidence="2">Uncharacterized protein</fullName>
    </submittedName>
</protein>
<gene>
    <name evidence="2" type="ordered locus">rrnAC1549</name>
</gene>
<accession>Q5V1Y4</accession>
<proteinExistence type="predicted"/>
<feature type="region of interest" description="Disordered" evidence="1">
    <location>
        <begin position="1"/>
        <end position="42"/>
    </location>
</feature>
<feature type="compositionally biased region" description="Polar residues" evidence="1">
    <location>
        <begin position="17"/>
        <end position="28"/>
    </location>
</feature>
<dbReference type="STRING" id="272569.rrnAC1549"/>
<dbReference type="PATRIC" id="fig|272569.17.peg.2237"/>
<reference evidence="2 3" key="1">
    <citation type="journal article" date="2004" name="Genome Res.">
        <title>Genome sequence of Haloarcula marismortui: a halophilic archaeon from the Dead Sea.</title>
        <authorList>
            <person name="Baliga N.S."/>
            <person name="Bonneau R."/>
            <person name="Facciotti M.T."/>
            <person name="Pan M."/>
            <person name="Glusman G."/>
            <person name="Deutsch E.W."/>
            <person name="Shannon P."/>
            <person name="Chiu Y."/>
            <person name="Weng R.S."/>
            <person name="Gan R.R."/>
            <person name="Hung P."/>
            <person name="Date S.V."/>
            <person name="Marcotte E."/>
            <person name="Hood L."/>
            <person name="Ng W.V."/>
        </authorList>
    </citation>
    <scope>NUCLEOTIDE SEQUENCE [LARGE SCALE GENOMIC DNA]</scope>
    <source>
        <strain evidence="3">ATCC 43049 / DSM 3752 / JCM 8966 / VKM B-1809</strain>
    </source>
</reference>
<name>Q5V1Y4_HALMA</name>
<dbReference type="KEGG" id="hma:rrnAC1549"/>
<dbReference type="RefSeq" id="WP_011223697.1">
    <property type="nucleotide sequence ID" value="NC_006396.1"/>
</dbReference>
<dbReference type="Proteomes" id="UP000001169">
    <property type="component" value="Chromosome I"/>
</dbReference>
<dbReference type="AlphaFoldDB" id="Q5V1Y4"/>